<accession>A0A382TKU3</accession>
<protein>
    <recommendedName>
        <fullName evidence="1">Luciferase-like domain-containing protein</fullName>
    </recommendedName>
</protein>
<dbReference type="EMBL" id="UINC01137317">
    <property type="protein sequence ID" value="SVD22583.1"/>
    <property type="molecule type" value="Genomic_DNA"/>
</dbReference>
<name>A0A382TKU3_9ZZZZ</name>
<evidence type="ECO:0000259" key="1">
    <source>
        <dbReference type="Pfam" id="PF00296"/>
    </source>
</evidence>
<proteinExistence type="predicted"/>
<dbReference type="SUPFAM" id="SSF51679">
    <property type="entry name" value="Bacterial luciferase-like"/>
    <property type="match status" value="1"/>
</dbReference>
<feature type="non-terminal residue" evidence="2">
    <location>
        <position position="121"/>
    </location>
</feature>
<dbReference type="InterPro" id="IPR036661">
    <property type="entry name" value="Luciferase-like_sf"/>
</dbReference>
<reference evidence="2" key="1">
    <citation type="submission" date="2018-05" db="EMBL/GenBank/DDBJ databases">
        <authorList>
            <person name="Lanie J.A."/>
            <person name="Ng W.-L."/>
            <person name="Kazmierczak K.M."/>
            <person name="Andrzejewski T.M."/>
            <person name="Davidsen T.M."/>
            <person name="Wayne K.J."/>
            <person name="Tettelin H."/>
            <person name="Glass J.I."/>
            <person name="Rusch D."/>
            <person name="Podicherti R."/>
            <person name="Tsui H.-C.T."/>
            <person name="Winkler M.E."/>
        </authorList>
    </citation>
    <scope>NUCLEOTIDE SEQUENCE</scope>
</reference>
<gene>
    <name evidence="2" type="ORF">METZ01_LOCUS375437</name>
</gene>
<dbReference type="Pfam" id="PF00296">
    <property type="entry name" value="Bac_luciferase"/>
    <property type="match status" value="1"/>
</dbReference>
<organism evidence="2">
    <name type="scientific">marine metagenome</name>
    <dbReference type="NCBI Taxonomy" id="408172"/>
    <lineage>
        <taxon>unclassified sequences</taxon>
        <taxon>metagenomes</taxon>
        <taxon>ecological metagenomes</taxon>
    </lineage>
</organism>
<sequence length="121" mass="13143">MKIDIIIDPTHTTDEFSELGILAEKLGFNAVLTANYPSAIDPFINFSVLAKQTDKIKMGPVAISPFETHPLKLSNLLFGLNQLTKGRAKIIIGGGGGTLISMGLKPNRRTMHPNMVQGVRE</sequence>
<dbReference type="Gene3D" id="3.20.20.30">
    <property type="entry name" value="Luciferase-like domain"/>
    <property type="match status" value="1"/>
</dbReference>
<dbReference type="AlphaFoldDB" id="A0A382TKU3"/>
<feature type="domain" description="Luciferase-like" evidence="1">
    <location>
        <begin position="13"/>
        <end position="104"/>
    </location>
</feature>
<evidence type="ECO:0000313" key="2">
    <source>
        <dbReference type="EMBL" id="SVD22583.1"/>
    </source>
</evidence>
<dbReference type="GO" id="GO:0016705">
    <property type="term" value="F:oxidoreductase activity, acting on paired donors, with incorporation or reduction of molecular oxygen"/>
    <property type="evidence" value="ECO:0007669"/>
    <property type="project" value="InterPro"/>
</dbReference>
<dbReference type="InterPro" id="IPR011251">
    <property type="entry name" value="Luciferase-like_dom"/>
</dbReference>